<dbReference type="Pfam" id="PF00528">
    <property type="entry name" value="BPD_transp_1"/>
    <property type="match status" value="1"/>
</dbReference>
<gene>
    <name evidence="10" type="ORF">ENL70_04300</name>
</gene>
<organism evidence="10">
    <name type="scientific">Thermodesulfobium narugense</name>
    <dbReference type="NCBI Taxonomy" id="184064"/>
    <lineage>
        <taxon>Bacteria</taxon>
        <taxon>Pseudomonadati</taxon>
        <taxon>Thermodesulfobiota</taxon>
        <taxon>Thermodesulfobiia</taxon>
        <taxon>Thermodesulfobiales</taxon>
        <taxon>Thermodesulfobiaceae</taxon>
        <taxon>Thermodesulfobium</taxon>
    </lineage>
</organism>
<accession>A0A7C5PGX5</accession>
<evidence type="ECO:0000256" key="3">
    <source>
        <dbReference type="ARBA" id="ARBA00022448"/>
    </source>
</evidence>
<comment type="subcellular location">
    <subcellularLocation>
        <location evidence="1">Cell inner membrane</location>
        <topology evidence="1">Multi-pass membrane protein</topology>
    </subcellularLocation>
    <subcellularLocation>
        <location evidence="8">Cell membrane</location>
        <topology evidence="8">Multi-pass membrane protein</topology>
    </subcellularLocation>
</comment>
<evidence type="ECO:0000256" key="8">
    <source>
        <dbReference type="RuleBase" id="RU363032"/>
    </source>
</evidence>
<sequence length="216" mass="24064">MIGELFKPNILIFLLKGLQVTLTIAIFTIVLSTFCGIILGVAKFSKKPIVSQIASIYIDSVRNIPLLLFILACRFMIPIPPIQAAILAMTIFTTAMIAEIVRGGLNSIDRGQWEAAMSQGFNYVQILVYIVLPQAIRKVIPPLISQFITTIKDTSFTWAVGIEELTGRGMIIMGQYAEPAQVFVLFGMIASTYFLINFTLSVIARNQQKKMIYQSY</sequence>
<feature type="transmembrane region" description="Helical" evidence="8">
    <location>
        <begin position="20"/>
        <end position="42"/>
    </location>
</feature>
<dbReference type="InterPro" id="IPR000515">
    <property type="entry name" value="MetI-like"/>
</dbReference>
<dbReference type="SUPFAM" id="SSF161098">
    <property type="entry name" value="MetI-like"/>
    <property type="match status" value="1"/>
</dbReference>
<protein>
    <submittedName>
        <fullName evidence="10">Amino acid ABC transporter permease</fullName>
    </submittedName>
</protein>
<keyword evidence="4" id="KW-1003">Cell membrane</keyword>
<comment type="caution">
    <text evidence="10">The sequence shown here is derived from an EMBL/GenBank/DDBJ whole genome shotgun (WGS) entry which is preliminary data.</text>
</comment>
<feature type="transmembrane region" description="Helical" evidence="8">
    <location>
        <begin position="54"/>
        <end position="77"/>
    </location>
</feature>
<name>A0A7C5PGX5_9BACT</name>
<evidence type="ECO:0000256" key="7">
    <source>
        <dbReference type="ARBA" id="ARBA00023136"/>
    </source>
</evidence>
<evidence type="ECO:0000259" key="9">
    <source>
        <dbReference type="PROSITE" id="PS50928"/>
    </source>
</evidence>
<dbReference type="PROSITE" id="PS50928">
    <property type="entry name" value="ABC_TM1"/>
    <property type="match status" value="1"/>
</dbReference>
<reference evidence="10" key="1">
    <citation type="journal article" date="2020" name="mSystems">
        <title>Genome- and Community-Level Interaction Insights into Carbon Utilization and Element Cycling Functions of Hydrothermarchaeota in Hydrothermal Sediment.</title>
        <authorList>
            <person name="Zhou Z."/>
            <person name="Liu Y."/>
            <person name="Xu W."/>
            <person name="Pan J."/>
            <person name="Luo Z.H."/>
            <person name="Li M."/>
        </authorList>
    </citation>
    <scope>NUCLEOTIDE SEQUENCE [LARGE SCALE GENOMIC DNA]</scope>
    <source>
        <strain evidence="10">SpSt-1019</strain>
    </source>
</reference>
<dbReference type="GO" id="GO:0043190">
    <property type="term" value="C:ATP-binding cassette (ABC) transporter complex"/>
    <property type="evidence" value="ECO:0007669"/>
    <property type="project" value="InterPro"/>
</dbReference>
<evidence type="ECO:0000256" key="4">
    <source>
        <dbReference type="ARBA" id="ARBA00022475"/>
    </source>
</evidence>
<evidence type="ECO:0000313" key="10">
    <source>
        <dbReference type="EMBL" id="HHI65751.1"/>
    </source>
</evidence>
<evidence type="ECO:0000256" key="1">
    <source>
        <dbReference type="ARBA" id="ARBA00004429"/>
    </source>
</evidence>
<dbReference type="Gene3D" id="1.10.3720.10">
    <property type="entry name" value="MetI-like"/>
    <property type="match status" value="1"/>
</dbReference>
<proteinExistence type="inferred from homology"/>
<feature type="transmembrane region" description="Helical" evidence="8">
    <location>
        <begin position="182"/>
        <end position="204"/>
    </location>
</feature>
<keyword evidence="7 8" id="KW-0472">Membrane</keyword>
<keyword evidence="5 8" id="KW-0812">Transmembrane</keyword>
<dbReference type="EMBL" id="DRUY01000143">
    <property type="protein sequence ID" value="HHI65751.1"/>
    <property type="molecule type" value="Genomic_DNA"/>
</dbReference>
<dbReference type="InterPro" id="IPR035906">
    <property type="entry name" value="MetI-like_sf"/>
</dbReference>
<dbReference type="InterPro" id="IPR010065">
    <property type="entry name" value="AA_ABC_transptr_permease_3TM"/>
</dbReference>
<keyword evidence="6 8" id="KW-1133">Transmembrane helix</keyword>
<dbReference type="AlphaFoldDB" id="A0A7C5PGX5"/>
<dbReference type="CDD" id="cd06261">
    <property type="entry name" value="TM_PBP2"/>
    <property type="match status" value="1"/>
</dbReference>
<feature type="domain" description="ABC transmembrane type-1" evidence="9">
    <location>
        <begin position="18"/>
        <end position="204"/>
    </location>
</feature>
<keyword evidence="3 8" id="KW-0813">Transport</keyword>
<dbReference type="PANTHER" id="PTHR30614">
    <property type="entry name" value="MEMBRANE COMPONENT OF AMINO ACID ABC TRANSPORTER"/>
    <property type="match status" value="1"/>
</dbReference>
<evidence type="ECO:0000256" key="5">
    <source>
        <dbReference type="ARBA" id="ARBA00022692"/>
    </source>
</evidence>
<evidence type="ECO:0000256" key="2">
    <source>
        <dbReference type="ARBA" id="ARBA00010072"/>
    </source>
</evidence>
<dbReference type="GO" id="GO:0006865">
    <property type="term" value="P:amino acid transport"/>
    <property type="evidence" value="ECO:0007669"/>
    <property type="project" value="TreeGrafter"/>
</dbReference>
<evidence type="ECO:0000256" key="6">
    <source>
        <dbReference type="ARBA" id="ARBA00022989"/>
    </source>
</evidence>
<dbReference type="InterPro" id="IPR043429">
    <property type="entry name" value="ArtM/GltK/GlnP/TcyL/YhdX-like"/>
</dbReference>
<comment type="similarity">
    <text evidence="2">Belongs to the binding-protein-dependent transport system permease family. HisMQ subfamily.</text>
</comment>
<dbReference type="NCBIfam" id="TIGR01726">
    <property type="entry name" value="HEQRo_perm_3TM"/>
    <property type="match status" value="1"/>
</dbReference>
<dbReference type="PANTHER" id="PTHR30614:SF41">
    <property type="entry name" value="INNER MEMBRANE AMINO-ACID ABC TRANSPORTER PERMEASE PROTEIN YHDY"/>
    <property type="match status" value="1"/>
</dbReference>
<dbReference type="GO" id="GO:0022857">
    <property type="term" value="F:transmembrane transporter activity"/>
    <property type="evidence" value="ECO:0007669"/>
    <property type="project" value="InterPro"/>
</dbReference>